<sequence length="431" mass="47685">MRIPALGIIAALVLLVAACASVAPRGPDGEAALNVIAEDYVHLILEIGEHEPGYVDAYYGPEAWPAEAKANLRPVPELTQAAEALLVEIEAVPDAGLSPDLRQRKAYLSAHVSAAHARLRMIAGEKMGFADEAEALFGIRPELRPLESFDPVLARLDALLPGEGSLNARLGAFRGGTAIPRDRQEMVIAAAIAECKARTEAHIDLPEGENFTLEFVTDKPWSGYNWYQGQSQSLIQINVDQPISIERAIDLGCHEGYPGHHVYNMLLEKTFVREKGWVEMSVYPLYSPMSLIAEGSANYGIDLAFPGETRGEWERAVLYPLAGIDPRVVEVQSAILDVTRELARAEYTIADDYLSGRADRETTIQRLIKYGMHSCGSAERRIRFIDTYRSYIINYSLGRDMVQDWVEAQGPDHWTTMERLLGSQILPTDLL</sequence>
<dbReference type="EMBL" id="JACIJB010000004">
    <property type="protein sequence ID" value="MBB5660689.1"/>
    <property type="molecule type" value="Genomic_DNA"/>
</dbReference>
<evidence type="ECO:0000313" key="3">
    <source>
        <dbReference type="Proteomes" id="UP000548978"/>
    </source>
</evidence>
<organism evidence="2 3">
    <name type="scientific">Brevundimonas halotolerans</name>
    <dbReference type="NCBI Taxonomy" id="69670"/>
    <lineage>
        <taxon>Bacteria</taxon>
        <taxon>Pseudomonadati</taxon>
        <taxon>Pseudomonadota</taxon>
        <taxon>Alphaproteobacteria</taxon>
        <taxon>Caulobacterales</taxon>
        <taxon>Caulobacteraceae</taxon>
        <taxon>Brevundimonas</taxon>
    </lineage>
</organism>
<proteinExistence type="predicted"/>
<evidence type="ECO:0008006" key="4">
    <source>
        <dbReference type="Google" id="ProtNLM"/>
    </source>
</evidence>
<name>A0A7W9A3E5_9CAUL</name>
<feature type="chain" id="PRO_5031101204" description="DUF885 domain-containing protein" evidence="1">
    <location>
        <begin position="23"/>
        <end position="431"/>
    </location>
</feature>
<evidence type="ECO:0000256" key="1">
    <source>
        <dbReference type="SAM" id="SignalP"/>
    </source>
</evidence>
<reference evidence="2 3" key="1">
    <citation type="submission" date="2020-08" db="EMBL/GenBank/DDBJ databases">
        <title>Genomic Encyclopedia of Type Strains, Phase IV (KMG-IV): sequencing the most valuable type-strain genomes for metagenomic binning, comparative biology and taxonomic classification.</title>
        <authorList>
            <person name="Goeker M."/>
        </authorList>
    </citation>
    <scope>NUCLEOTIDE SEQUENCE [LARGE SCALE GENOMIC DNA]</scope>
    <source>
        <strain evidence="2 3">DSM 24448</strain>
    </source>
</reference>
<keyword evidence="1" id="KW-0732">Signal</keyword>
<dbReference type="Proteomes" id="UP000548978">
    <property type="component" value="Unassembled WGS sequence"/>
</dbReference>
<comment type="caution">
    <text evidence="2">The sequence shown here is derived from an EMBL/GenBank/DDBJ whole genome shotgun (WGS) entry which is preliminary data.</text>
</comment>
<protein>
    <recommendedName>
        <fullName evidence="4">DUF885 domain-containing protein</fullName>
    </recommendedName>
</protein>
<feature type="signal peptide" evidence="1">
    <location>
        <begin position="1"/>
        <end position="22"/>
    </location>
</feature>
<gene>
    <name evidence="2" type="ORF">FHS65_001435</name>
</gene>
<accession>A0A7W9A3E5</accession>
<dbReference type="OrthoDB" id="140419at2"/>
<evidence type="ECO:0000313" key="2">
    <source>
        <dbReference type="EMBL" id="MBB5660689.1"/>
    </source>
</evidence>
<keyword evidence="3" id="KW-1185">Reference proteome</keyword>
<dbReference type="AlphaFoldDB" id="A0A7W9A3E5"/>
<dbReference type="RefSeq" id="WP_123287777.1">
    <property type="nucleotide sequence ID" value="NZ_JACIJB010000004.1"/>
</dbReference>
<dbReference type="PROSITE" id="PS51257">
    <property type="entry name" value="PROKAR_LIPOPROTEIN"/>
    <property type="match status" value="1"/>
</dbReference>